<feature type="compositionally biased region" description="Polar residues" evidence="5">
    <location>
        <begin position="410"/>
        <end position="423"/>
    </location>
</feature>
<dbReference type="PANTHER" id="PTHR10663:SF388">
    <property type="entry name" value="GOLGI-SPECIFIC BREFELDIN A-RESISTANCE GUANINE NUCLEOTIDE EXCHANGE FACTOR 1"/>
    <property type="match status" value="1"/>
</dbReference>
<dbReference type="EMBL" id="JAODUO010000087">
    <property type="protein sequence ID" value="KAK2190131.1"/>
    <property type="molecule type" value="Genomic_DNA"/>
</dbReference>
<dbReference type="Pfam" id="PF12783">
    <property type="entry name" value="Sec7-like_HUS"/>
    <property type="match status" value="1"/>
</dbReference>
<gene>
    <name evidence="7" type="ORF">NP493_86g03025</name>
</gene>
<dbReference type="PROSITE" id="PS50190">
    <property type="entry name" value="SEC7"/>
    <property type="match status" value="1"/>
</dbReference>
<keyword evidence="8" id="KW-1185">Reference proteome</keyword>
<protein>
    <recommendedName>
        <fullName evidence="6">SEC7 domain-containing protein</fullName>
    </recommendedName>
</protein>
<evidence type="ECO:0000313" key="8">
    <source>
        <dbReference type="Proteomes" id="UP001209878"/>
    </source>
</evidence>
<evidence type="ECO:0000259" key="6">
    <source>
        <dbReference type="PROSITE" id="PS50190"/>
    </source>
</evidence>
<proteinExistence type="predicted"/>
<feature type="region of interest" description="Disordered" evidence="5">
    <location>
        <begin position="219"/>
        <end position="275"/>
    </location>
</feature>
<evidence type="ECO:0000256" key="2">
    <source>
        <dbReference type="ARBA" id="ARBA00004399"/>
    </source>
</evidence>
<name>A0AAD9P8Z8_RIDPI</name>
<dbReference type="InterPro" id="IPR032691">
    <property type="entry name" value="Mon2/Sec7/BIG1-like_HUS"/>
</dbReference>
<dbReference type="Pfam" id="PF01369">
    <property type="entry name" value="Sec7"/>
    <property type="match status" value="1"/>
</dbReference>
<dbReference type="GO" id="GO:0005085">
    <property type="term" value="F:guanyl-nucleotide exchange factor activity"/>
    <property type="evidence" value="ECO:0007669"/>
    <property type="project" value="InterPro"/>
</dbReference>
<feature type="compositionally biased region" description="Basic residues" evidence="5">
    <location>
        <begin position="227"/>
        <end position="240"/>
    </location>
</feature>
<comment type="subcellular location">
    <subcellularLocation>
        <location evidence="2">Endoplasmic reticulum-Golgi intermediate compartment</location>
    </subcellularLocation>
    <subcellularLocation>
        <location evidence="1">Golgi apparatus</location>
        <location evidence="1">cis-Golgi network</location>
    </subcellularLocation>
</comment>
<sequence length="1124" mass="124172">MRRPENSIYIIQGELNLLVTALRRSHRWLTHNHQDDDQDPLVSSFSKLKDLLNAVTDLSEVSPNEVLGPFLEVIRSEETTGPITGMALGSINKFLSYGFIDPSCDTATAAIENVADAVTHARFVGTDPNSDEVVLMKILHVLRTMLLTEAGVLLTNESVCEIMQSCFRICFEMRLSELLRKSAEHTLMDMVQVLFSRLPEFKEDSKWFVNMKKLKMRASGMDPTHNNKYKKRSPKPKQKKIQGGAAGHGATHPTAHSDSPSQCATPPPGEQEKCGTSELMNRVAPSDADKPLAGAMSDVEATLERSEVIATTPVAGTKTVVDIQTSFQRAAEDDNLQDSISDISGQSVVGPDTGGQPVLGPDRQDRIQGGPTQVIGDVTLVTGDTSKGYVAGMDTCPVTLSPVRTEGMSHPSTLQTPTDTKTSVGGDMDTPGTDGEEGVFTPREGSIPPPSPSVGHESDYVNPRGVRFTSHHRGSGPPVPYGLPCVRELFRFLMSLTNPLDRQNTDVMVHMGLSLLTVTLEAGADHISKFNSLLYLIKDDMCRNLFFLLQSDRLSLFAAAIRVCFLLFECMRSHLKFQLEMYLNKLIDIIVSDSPRISYEQREIALDSIVQLLRIPGLVTELYLNYDCDLYSSSLFEDLMKLLSKNAFPVSGLFTTHLLSLDALLAVIDSIEQNCQHVMVHGTGPGTDHTKLTRTATSLDGHTGQTEDRSERNTPSPTPLPCHAGNKGTLTDPEGSKMKTKETRSIRPKVRPNRMRVSSEIPAADVLAAIKQKKKVYHMGTELFNQKPSKGIAYLQEHGLLATPLDPSEVVLFIKENHKLDKKQIGEFVSSRKNEPILVAFLRSFNFDDTRIDESLRMLLESFRLPGEAPVISYILEHFADHWHKMTGETFVNADAAFTLAYAVIMLNVDQHNTNAKKQNVPMTSREFKKNVKGVNGGGDFDQDMLEEIYNAIKAEEIVMPAEQTGLVKENYLWKMLLRRGATNEGRFLHVPTGMFDHDLFALVWGPTVAALSFVFDKSSDEAIILKAVSGFRKCATISAHYGMSDVFDNLVISLCKFTTLLSSAESADMIPVQFGNNSKAQLSARTVFGLAHRHGDILRDGWKNILDCILQLYRAKLLPGSTC</sequence>
<feature type="compositionally biased region" description="Basic and acidic residues" evidence="5">
    <location>
        <begin position="734"/>
        <end position="745"/>
    </location>
</feature>
<dbReference type="SUPFAM" id="SSF48371">
    <property type="entry name" value="ARM repeat"/>
    <property type="match status" value="1"/>
</dbReference>
<feature type="region of interest" description="Disordered" evidence="5">
    <location>
        <begin position="343"/>
        <end position="370"/>
    </location>
</feature>
<comment type="caution">
    <text evidence="7">The sequence shown here is derived from an EMBL/GenBank/DDBJ whole genome shotgun (WGS) entry which is preliminary data.</text>
</comment>
<dbReference type="SUPFAM" id="SSF48425">
    <property type="entry name" value="Sec7 domain"/>
    <property type="match status" value="1"/>
</dbReference>
<dbReference type="InterPro" id="IPR000904">
    <property type="entry name" value="Sec7_dom"/>
</dbReference>
<dbReference type="Gene3D" id="1.10.220.20">
    <property type="match status" value="1"/>
</dbReference>
<dbReference type="FunFam" id="1.10.1000.11:FF:000007">
    <property type="entry name" value="Golgi-specific brefeldin A-resistance guanine nucleotide exchange factor 1"/>
    <property type="match status" value="1"/>
</dbReference>
<dbReference type="InterPro" id="IPR035999">
    <property type="entry name" value="Sec7_dom_sf"/>
</dbReference>
<reference evidence="7" key="1">
    <citation type="journal article" date="2023" name="Mol. Biol. Evol.">
        <title>Third-Generation Sequencing Reveals the Adaptive Role of the Epigenome in Three Deep-Sea Polychaetes.</title>
        <authorList>
            <person name="Perez M."/>
            <person name="Aroh O."/>
            <person name="Sun Y."/>
            <person name="Lan Y."/>
            <person name="Juniper S.K."/>
            <person name="Young C.R."/>
            <person name="Angers B."/>
            <person name="Qian P.Y."/>
        </authorList>
    </citation>
    <scope>NUCLEOTIDE SEQUENCE</scope>
    <source>
        <strain evidence="7">R07B-5</strain>
    </source>
</reference>
<dbReference type="Gene3D" id="1.10.1000.11">
    <property type="entry name" value="Arf Nucleotide-binding Site Opener,domain 2"/>
    <property type="match status" value="1"/>
</dbReference>
<feature type="region of interest" description="Disordered" evidence="5">
    <location>
        <begin position="698"/>
        <end position="755"/>
    </location>
</feature>
<accession>A0AAD9P8Z8</accession>
<dbReference type="PANTHER" id="PTHR10663">
    <property type="entry name" value="GUANYL-NUCLEOTIDE EXCHANGE FACTOR"/>
    <property type="match status" value="1"/>
</dbReference>
<evidence type="ECO:0000256" key="5">
    <source>
        <dbReference type="SAM" id="MobiDB-lite"/>
    </source>
</evidence>
<feature type="region of interest" description="Disordered" evidence="5">
    <location>
        <begin position="405"/>
        <end position="457"/>
    </location>
</feature>
<evidence type="ECO:0000256" key="4">
    <source>
        <dbReference type="ARBA" id="ARBA00023034"/>
    </source>
</evidence>
<dbReference type="GO" id="GO:0016197">
    <property type="term" value="P:endosomal transport"/>
    <property type="evidence" value="ECO:0007669"/>
    <property type="project" value="UniProtKB-ARBA"/>
</dbReference>
<dbReference type="AlphaFoldDB" id="A0AAD9P8Z8"/>
<dbReference type="GO" id="GO:0010256">
    <property type="term" value="P:endomembrane system organization"/>
    <property type="evidence" value="ECO:0007669"/>
    <property type="project" value="UniProtKB-ARBA"/>
</dbReference>
<dbReference type="GO" id="GO:0005793">
    <property type="term" value="C:endoplasmic reticulum-Golgi intermediate compartment"/>
    <property type="evidence" value="ECO:0007669"/>
    <property type="project" value="UniProtKB-SubCell"/>
</dbReference>
<evidence type="ECO:0000313" key="7">
    <source>
        <dbReference type="EMBL" id="KAK2190131.1"/>
    </source>
</evidence>
<dbReference type="CDD" id="cd00171">
    <property type="entry name" value="Sec7"/>
    <property type="match status" value="1"/>
</dbReference>
<keyword evidence="3" id="KW-0813">Transport</keyword>
<dbReference type="GO" id="GO:0005794">
    <property type="term" value="C:Golgi apparatus"/>
    <property type="evidence" value="ECO:0007669"/>
    <property type="project" value="UniProtKB-SubCell"/>
</dbReference>
<evidence type="ECO:0000256" key="1">
    <source>
        <dbReference type="ARBA" id="ARBA00004222"/>
    </source>
</evidence>
<dbReference type="Proteomes" id="UP001209878">
    <property type="component" value="Unassembled WGS sequence"/>
</dbReference>
<keyword evidence="4" id="KW-0333">Golgi apparatus</keyword>
<dbReference type="InterPro" id="IPR016024">
    <property type="entry name" value="ARM-type_fold"/>
</dbReference>
<dbReference type="InterPro" id="IPR023394">
    <property type="entry name" value="Sec7_C_sf"/>
</dbReference>
<organism evidence="7 8">
    <name type="scientific">Ridgeia piscesae</name>
    <name type="common">Tubeworm</name>
    <dbReference type="NCBI Taxonomy" id="27915"/>
    <lineage>
        <taxon>Eukaryota</taxon>
        <taxon>Metazoa</taxon>
        <taxon>Spiralia</taxon>
        <taxon>Lophotrochozoa</taxon>
        <taxon>Annelida</taxon>
        <taxon>Polychaeta</taxon>
        <taxon>Sedentaria</taxon>
        <taxon>Canalipalpata</taxon>
        <taxon>Sabellida</taxon>
        <taxon>Siboglinidae</taxon>
        <taxon>Ridgeia</taxon>
    </lineage>
</organism>
<feature type="domain" description="SEC7" evidence="6">
    <location>
        <begin position="766"/>
        <end position="956"/>
    </location>
</feature>
<evidence type="ECO:0000256" key="3">
    <source>
        <dbReference type="ARBA" id="ARBA00022448"/>
    </source>
</evidence>
<dbReference type="GO" id="GO:0032012">
    <property type="term" value="P:regulation of ARF protein signal transduction"/>
    <property type="evidence" value="ECO:0007669"/>
    <property type="project" value="InterPro"/>
</dbReference>
<dbReference type="SMART" id="SM00222">
    <property type="entry name" value="Sec7"/>
    <property type="match status" value="1"/>
</dbReference>